<evidence type="ECO:0000256" key="3">
    <source>
        <dbReference type="SAM" id="MobiDB-lite"/>
    </source>
</evidence>
<dbReference type="PROSITE" id="PS50075">
    <property type="entry name" value="CARRIER"/>
    <property type="match status" value="1"/>
</dbReference>
<dbReference type="InterPro" id="IPR000873">
    <property type="entry name" value="AMP-dep_synth/lig_dom"/>
</dbReference>
<proteinExistence type="predicted"/>
<dbReference type="Gene3D" id="3.40.50.980">
    <property type="match status" value="2"/>
</dbReference>
<dbReference type="Pfam" id="PF13193">
    <property type="entry name" value="AMP-binding_C"/>
    <property type="match status" value="1"/>
</dbReference>
<dbReference type="CDD" id="cd19543">
    <property type="entry name" value="DCL_NRPS"/>
    <property type="match status" value="1"/>
</dbReference>
<name>A0A2P1PQN2_9GAMM</name>
<dbReference type="CDD" id="cd05930">
    <property type="entry name" value="A_NRPS"/>
    <property type="match status" value="1"/>
</dbReference>
<dbReference type="SMART" id="SM00823">
    <property type="entry name" value="PKS_PP"/>
    <property type="match status" value="1"/>
</dbReference>
<evidence type="ECO:0000259" key="4">
    <source>
        <dbReference type="PROSITE" id="PS50075"/>
    </source>
</evidence>
<dbReference type="Gene3D" id="3.30.559.30">
    <property type="entry name" value="Nonribosomal peptide synthetase, condensation domain"/>
    <property type="match status" value="1"/>
</dbReference>
<dbReference type="InterPro" id="IPR020845">
    <property type="entry name" value="AMP-binding_CS"/>
</dbReference>
<reference evidence="5 6" key="2">
    <citation type="submission" date="2018-03" db="EMBL/GenBank/DDBJ databases">
        <authorList>
            <person name="Keele B.F."/>
        </authorList>
    </citation>
    <scope>NUCLEOTIDE SEQUENCE [LARGE SCALE GENOMIC DNA]</scope>
    <source>
        <strain evidence="5 6">D13</strain>
    </source>
</reference>
<dbReference type="InterPro" id="IPR025110">
    <property type="entry name" value="AMP-bd_C"/>
</dbReference>
<dbReference type="InterPro" id="IPR020806">
    <property type="entry name" value="PKS_PP-bd"/>
</dbReference>
<dbReference type="KEGG" id="xba:C7S18_08095"/>
<dbReference type="GO" id="GO:0072330">
    <property type="term" value="P:monocarboxylic acid biosynthetic process"/>
    <property type="evidence" value="ECO:0007669"/>
    <property type="project" value="UniProtKB-ARBA"/>
</dbReference>
<dbReference type="FunFam" id="1.10.1200.10:FF:000016">
    <property type="entry name" value="Non-ribosomal peptide synthase"/>
    <property type="match status" value="1"/>
</dbReference>
<dbReference type="PANTHER" id="PTHR45527:SF1">
    <property type="entry name" value="FATTY ACID SYNTHASE"/>
    <property type="match status" value="1"/>
</dbReference>
<evidence type="ECO:0000256" key="1">
    <source>
        <dbReference type="ARBA" id="ARBA00022450"/>
    </source>
</evidence>
<dbReference type="InterPro" id="IPR045851">
    <property type="entry name" value="AMP-bd_C_sf"/>
</dbReference>
<dbReference type="NCBIfam" id="TIGR01733">
    <property type="entry name" value="AA-adenyl-dom"/>
    <property type="match status" value="1"/>
</dbReference>
<feature type="domain" description="Carrier" evidence="4">
    <location>
        <begin position="976"/>
        <end position="1051"/>
    </location>
</feature>
<dbReference type="GO" id="GO:0005737">
    <property type="term" value="C:cytoplasm"/>
    <property type="evidence" value="ECO:0007669"/>
    <property type="project" value="TreeGrafter"/>
</dbReference>
<dbReference type="SUPFAM" id="SSF52777">
    <property type="entry name" value="CoA-dependent acyltransferases"/>
    <property type="match status" value="2"/>
</dbReference>
<dbReference type="InterPro" id="IPR036736">
    <property type="entry name" value="ACP-like_sf"/>
</dbReference>
<gene>
    <name evidence="5" type="ORF">C7S18_08095</name>
</gene>
<keyword evidence="1" id="KW-0596">Phosphopantetheine</keyword>
<keyword evidence="6" id="KW-1185">Reference proteome</keyword>
<dbReference type="InterPro" id="IPR010071">
    <property type="entry name" value="AA_adenyl_dom"/>
</dbReference>
<accession>A0A2P1PQN2</accession>
<dbReference type="GO" id="GO:0031177">
    <property type="term" value="F:phosphopantetheine binding"/>
    <property type="evidence" value="ECO:0007669"/>
    <property type="project" value="InterPro"/>
</dbReference>
<feature type="region of interest" description="Disordered" evidence="3">
    <location>
        <begin position="1051"/>
        <end position="1078"/>
    </location>
</feature>
<sequence length="1078" mass="116722">MSASANSGIKQQIEAMYPVTGIQRGMIFHSMLAPQSGVYILQDSIRFSAAFDPEVFWRAWEYVIQRHPVFRTLFVRLDTDQPVQVVLKQVLLPKVELDWTELPEAEQDSALRELLVSEQQRGFDFARAPLMRLHLIRCAEQSWYFVWTRHHVLLDGWSGPLVLRDVMACLSAFAAGREPELPPARGYQDYVRWVNSQNHDVAKSFWQSELSNFDLRTPLPMIQESTREQRQVEDLQAHAVLVDTSLKQQLDTFVKSERVTLNCVLQAAWALLLARYADLDAVTFGVTVSGRPPQLPGVESIVGPFINTLPMTIAIDGSARVGDWLRALQLRNAARADYEFMPLAEVQSLLPANSPAGGGLFDSLLVFDNYPVSARSSSASGPSAEPLTSFSYNNYPLTLMVMPGDSLLLQFKYDGACYSRAAVTQLLTHLQQLLGNLTASGEQRVAALTLVAADEQHALLVDAKGPDREASRDTIVSRVAAVATSDPTRPALVSGDVELTYAELDASANRLAHCLRAYGLQAGQRVGLCTARNPSLVIGLLGIMKAGGSYVPIDADWPEHRIAQVLSRAAASIVVTEQAMLDLVAGDGDRTVVSIDRDWAEISSFPATSPAISVCAEQLAYVIFTSGSTGTPKGVAVSHGAVVDYCDGVLERLGVFGTASFAALSTAAADLGHTALFGALCSGHTLRLLPESLSLDAHALHDELVRRPIDVLKIVPSHLEALLSAMPDQSLLPRQCLVLGGESPSGSLLQRIRALGACRIVNHYGPTEATVGALSCDLTATDRVLIGTPMAARRAYVLDRHLQILPAGALGELYLGGAALAQGYVDEPAQTALRFVPDPYATQPGSRMYRTGDRVRNVAGAGVQYLGRIDQQIKLRGFRIELGEIESAIRTLDGVQAAAVALQDAGHGETKLVAYVVGNVSLDDCASRVAAILPEPMRPSHWLPLHDLPLTRNGKLDRKALPGLAAVAAPVAAHVPPASGIEERIADVWRDLLKRDQIGRDDNFFQLGGNSLLIIQAHGRLKRMFGTELSVLDLFKYPTLAKLANHLRAGSQAPSEGVSQSGEPLKAHTPITEQLSHA</sequence>
<dbReference type="EMBL" id="CP027860">
    <property type="protein sequence ID" value="AVP97156.1"/>
    <property type="molecule type" value="Genomic_DNA"/>
</dbReference>
<evidence type="ECO:0000313" key="6">
    <source>
        <dbReference type="Proteomes" id="UP000241074"/>
    </source>
</evidence>
<dbReference type="PANTHER" id="PTHR45527">
    <property type="entry name" value="NONRIBOSOMAL PEPTIDE SYNTHETASE"/>
    <property type="match status" value="1"/>
</dbReference>
<evidence type="ECO:0000256" key="2">
    <source>
        <dbReference type="ARBA" id="ARBA00022553"/>
    </source>
</evidence>
<reference evidence="5 6" key="1">
    <citation type="submission" date="2018-03" db="EMBL/GenBank/DDBJ databases">
        <title>Ahniella affigens gen. nov., sp. nov., a gammaproteobacterium isolated from sandy soil near a stream.</title>
        <authorList>
            <person name="Ko Y."/>
            <person name="Kim J.-H."/>
        </authorList>
    </citation>
    <scope>NUCLEOTIDE SEQUENCE [LARGE SCALE GENOMIC DNA]</scope>
    <source>
        <strain evidence="5 6">D13</strain>
    </source>
</reference>
<dbReference type="Pfam" id="PF00501">
    <property type="entry name" value="AMP-binding"/>
    <property type="match status" value="1"/>
</dbReference>
<dbReference type="Proteomes" id="UP000241074">
    <property type="component" value="Chromosome"/>
</dbReference>
<dbReference type="InterPro" id="IPR009081">
    <property type="entry name" value="PP-bd_ACP"/>
</dbReference>
<dbReference type="GO" id="GO:0003824">
    <property type="term" value="F:catalytic activity"/>
    <property type="evidence" value="ECO:0007669"/>
    <property type="project" value="InterPro"/>
</dbReference>
<dbReference type="SUPFAM" id="SSF56801">
    <property type="entry name" value="Acetyl-CoA synthetase-like"/>
    <property type="match status" value="1"/>
</dbReference>
<dbReference type="Pfam" id="PF00550">
    <property type="entry name" value="PP-binding"/>
    <property type="match status" value="1"/>
</dbReference>
<dbReference type="GO" id="GO:0044550">
    <property type="term" value="P:secondary metabolite biosynthetic process"/>
    <property type="evidence" value="ECO:0007669"/>
    <property type="project" value="TreeGrafter"/>
</dbReference>
<protein>
    <recommendedName>
        <fullName evidence="4">Carrier domain-containing protein</fullName>
    </recommendedName>
</protein>
<dbReference type="Gene3D" id="1.10.1200.10">
    <property type="entry name" value="ACP-like"/>
    <property type="match status" value="1"/>
</dbReference>
<evidence type="ECO:0000313" key="5">
    <source>
        <dbReference type="EMBL" id="AVP97156.1"/>
    </source>
</evidence>
<dbReference type="InterPro" id="IPR023213">
    <property type="entry name" value="CAT-like_dom_sf"/>
</dbReference>
<dbReference type="Gene3D" id="2.30.38.10">
    <property type="entry name" value="Luciferase, Domain 3"/>
    <property type="match status" value="1"/>
</dbReference>
<dbReference type="AlphaFoldDB" id="A0A2P1PQN2"/>
<dbReference type="GO" id="GO:0043041">
    <property type="term" value="P:amino acid activation for nonribosomal peptide biosynthetic process"/>
    <property type="evidence" value="ECO:0007669"/>
    <property type="project" value="TreeGrafter"/>
</dbReference>
<dbReference type="OrthoDB" id="9030879at2"/>
<dbReference type="SUPFAM" id="SSF47336">
    <property type="entry name" value="ACP-like"/>
    <property type="match status" value="1"/>
</dbReference>
<dbReference type="Gene3D" id="3.30.300.30">
    <property type="match status" value="1"/>
</dbReference>
<organism evidence="5 6">
    <name type="scientific">Ahniella affigens</name>
    <dbReference type="NCBI Taxonomy" id="2021234"/>
    <lineage>
        <taxon>Bacteria</taxon>
        <taxon>Pseudomonadati</taxon>
        <taxon>Pseudomonadota</taxon>
        <taxon>Gammaproteobacteria</taxon>
        <taxon>Lysobacterales</taxon>
        <taxon>Rhodanobacteraceae</taxon>
        <taxon>Ahniella</taxon>
    </lineage>
</organism>
<feature type="compositionally biased region" description="Polar residues" evidence="3">
    <location>
        <begin position="1052"/>
        <end position="1062"/>
    </location>
</feature>
<keyword evidence="2" id="KW-0597">Phosphoprotein</keyword>
<dbReference type="Gene3D" id="3.30.559.10">
    <property type="entry name" value="Chloramphenicol acetyltransferase-like domain"/>
    <property type="match status" value="1"/>
</dbReference>
<dbReference type="FunFam" id="3.40.50.980:FF:000001">
    <property type="entry name" value="Non-ribosomal peptide synthetase"/>
    <property type="match status" value="1"/>
</dbReference>
<dbReference type="PROSITE" id="PS00455">
    <property type="entry name" value="AMP_BINDING"/>
    <property type="match status" value="1"/>
</dbReference>
<dbReference type="Pfam" id="PF00668">
    <property type="entry name" value="Condensation"/>
    <property type="match status" value="1"/>
</dbReference>
<dbReference type="InterPro" id="IPR001242">
    <property type="entry name" value="Condensation_dom"/>
</dbReference>
<dbReference type="RefSeq" id="WP_106891080.1">
    <property type="nucleotide sequence ID" value="NZ_CP027860.1"/>
</dbReference>